<proteinExistence type="predicted"/>
<dbReference type="Pfam" id="PF01344">
    <property type="entry name" value="Kelch_1"/>
    <property type="match status" value="1"/>
</dbReference>
<evidence type="ECO:0000256" key="2">
    <source>
        <dbReference type="ARBA" id="ARBA00022737"/>
    </source>
</evidence>
<dbReference type="InterPro" id="IPR051746">
    <property type="entry name" value="Kelch_domain_containing_8"/>
</dbReference>
<evidence type="ECO:0000256" key="1">
    <source>
        <dbReference type="ARBA" id="ARBA00022441"/>
    </source>
</evidence>
<accession>A0A7S4CWG5</accession>
<dbReference type="AlphaFoldDB" id="A0A7S4CWG5"/>
<dbReference type="EMBL" id="HBJA01055995">
    <property type="protein sequence ID" value="CAE0808697.1"/>
    <property type="molecule type" value="Transcribed_RNA"/>
</dbReference>
<dbReference type="Gene3D" id="2.120.10.80">
    <property type="entry name" value="Kelch-type beta propeller"/>
    <property type="match status" value="2"/>
</dbReference>
<dbReference type="PANTHER" id="PTHR46260:SF3">
    <property type="entry name" value="RING-TYPE DOMAIN-CONTAINING PROTEIN"/>
    <property type="match status" value="1"/>
</dbReference>
<keyword evidence="1" id="KW-0880">Kelch repeat</keyword>
<organism evidence="3">
    <name type="scientific">Eutreptiella gymnastica</name>
    <dbReference type="NCBI Taxonomy" id="73025"/>
    <lineage>
        <taxon>Eukaryota</taxon>
        <taxon>Discoba</taxon>
        <taxon>Euglenozoa</taxon>
        <taxon>Euglenida</taxon>
        <taxon>Spirocuta</taxon>
        <taxon>Euglenophyceae</taxon>
        <taxon>Eutreptiales</taxon>
        <taxon>Eutreptiaceae</taxon>
        <taxon>Eutreptiella</taxon>
    </lineage>
</organism>
<dbReference type="InterPro" id="IPR013320">
    <property type="entry name" value="ConA-like_dom_sf"/>
</dbReference>
<sequence>MMWGTNLSTLRTLTILIFVHSCLGTIYLRWTKIDTISPTSRSQGAAAGYNGVWYIFGGYTTSTTSKGLDTAVKFDTTASPSLSGAATMPQETYGHTASTIGDGILIFGGLLTATYKFDGSTYTSHGGTYPTGASSRMLAASAVTNPSTGTYFVYLTGGVVDGTTTALSTITKYDVTAQSFGTLTCSASTCALLAARYWHASVAIGTDVYVAGGTDSGGNCLGSLERFTTDATSNVVTTLSSALRAKCNPAMVAVDGRYLVIMGGADSNGAGTNTVDYYDTATGTLTTTGSTNALNYARIAPLASVVYGRILLAGGASNTQLEFSDEQPNFGACNTLTSYSGSGSIITENLYAFPTRTRGFTFSAEVTMTDGSCNNCGIFSKSNCDGTEGGVTLAIINNRWTLVAEPYGKKEFSTLASVTQGNVMNVAFSLTDVQGTATFTLSVSGVTETVSGYTNMDPEIPLHPVAVGGRCSNGYKFYGTITNIALGSCETIELTDTIPGFGAASVDFSTVVPSFTVTDASSLVEGQSALVIFTASDGSGSVSLAGTSFKKTNTTAGTATFSAWDSVNNVARTLSDIGLDSTKSYDVTIQENAVGHSSGFFAGLISAYWTFSPSAGDYTGDPFIVVLNMDINSYSNANFIAAISATTYFVPTSNILIPGVAACSVCLTFYFGHMSSATALATAASLLEGAVADGSLDLELQQRGLGNAVHGAIFQVSPSVTVMEKLYVTNSPDTCDSPTTINMIVGLSGNGMLSGALLEIVLPPEWETVNWPTSASSYLLTFNTYPATPSEQRTFSPISVTGTTLLFLTNTPNPLARNYANEDVELMLTGPVMPSSCDSMNSWVYVVKAYASSASVHEYIVKNPFGDTCHGKHAILFGDPHFTSFSGGNYDINGRVNFFYNIITDANFHWNAKFVSRNPRGHGSMHTYIGESAFLIHGTRIFCDPVKWAMFVDGRRVPMSDERQYLHGGVHYVKFTETIMYIRAPGFFIALKHVLKDHGKELAHFDHVVDLTDEPNGRVRPHGLLGQTATFTKPVVAKGKQGEGVIAGVVADYEVSTLWSLDCKYSRYGSYK</sequence>
<reference evidence="3" key="1">
    <citation type="submission" date="2021-01" db="EMBL/GenBank/DDBJ databases">
        <authorList>
            <person name="Corre E."/>
            <person name="Pelletier E."/>
            <person name="Niang G."/>
            <person name="Scheremetjew M."/>
            <person name="Finn R."/>
            <person name="Kale V."/>
            <person name="Holt S."/>
            <person name="Cochrane G."/>
            <person name="Meng A."/>
            <person name="Brown T."/>
            <person name="Cohen L."/>
        </authorList>
    </citation>
    <scope>NUCLEOTIDE SEQUENCE</scope>
    <source>
        <strain evidence="3">CCMP1594</strain>
    </source>
</reference>
<keyword evidence="2" id="KW-0677">Repeat</keyword>
<dbReference type="InterPro" id="IPR006652">
    <property type="entry name" value="Kelch_1"/>
</dbReference>
<dbReference type="SUPFAM" id="SSF117281">
    <property type="entry name" value="Kelch motif"/>
    <property type="match status" value="2"/>
</dbReference>
<protein>
    <submittedName>
        <fullName evidence="3">Uncharacterized protein</fullName>
    </submittedName>
</protein>
<dbReference type="SUPFAM" id="SSF49899">
    <property type="entry name" value="Concanavalin A-like lectins/glucanases"/>
    <property type="match status" value="1"/>
</dbReference>
<evidence type="ECO:0000313" key="3">
    <source>
        <dbReference type="EMBL" id="CAE0808697.1"/>
    </source>
</evidence>
<dbReference type="InterPro" id="IPR015915">
    <property type="entry name" value="Kelch-typ_b-propeller"/>
</dbReference>
<name>A0A7S4CWG5_9EUGL</name>
<gene>
    <name evidence="3" type="ORF">EGYM00163_LOCUS19828</name>
</gene>
<dbReference type="PANTHER" id="PTHR46260">
    <property type="entry name" value="RING-TYPE DOMAIN-CONTAINING PROTEIN"/>
    <property type="match status" value="1"/>
</dbReference>